<protein>
    <submittedName>
        <fullName evidence="3">Uncharacterized protein</fullName>
    </submittedName>
</protein>
<reference evidence="4" key="1">
    <citation type="journal article" date="2019" name="Gigascience">
        <title>De novo genome assembly of the endangered Acer yangbiense, a plant species with extremely small populations endemic to Yunnan Province, China.</title>
        <authorList>
            <person name="Yang J."/>
            <person name="Wariss H.M."/>
            <person name="Tao L."/>
            <person name="Zhang R."/>
            <person name="Yun Q."/>
            <person name="Hollingsworth P."/>
            <person name="Dao Z."/>
            <person name="Luo G."/>
            <person name="Guo H."/>
            <person name="Ma Y."/>
            <person name="Sun W."/>
        </authorList>
    </citation>
    <scope>NUCLEOTIDE SEQUENCE [LARGE SCALE GENOMIC DNA]</scope>
    <source>
        <strain evidence="4">cv. br00</strain>
    </source>
</reference>
<feature type="compositionally biased region" description="Low complexity" evidence="1">
    <location>
        <begin position="10"/>
        <end position="21"/>
    </location>
</feature>
<keyword evidence="2" id="KW-0812">Transmembrane</keyword>
<dbReference type="Proteomes" id="UP000326939">
    <property type="component" value="Chromosome 17"/>
</dbReference>
<evidence type="ECO:0000256" key="2">
    <source>
        <dbReference type="SAM" id="Phobius"/>
    </source>
</evidence>
<dbReference type="EMBL" id="VDCV01000017">
    <property type="protein sequence ID" value="KAB5515944.1"/>
    <property type="molecule type" value="Genomic_DNA"/>
</dbReference>
<feature type="region of interest" description="Disordered" evidence="1">
    <location>
        <begin position="1"/>
        <end position="39"/>
    </location>
</feature>
<feature type="transmembrane region" description="Helical" evidence="2">
    <location>
        <begin position="50"/>
        <end position="67"/>
    </location>
</feature>
<dbReference type="Gene3D" id="3.90.550.50">
    <property type="match status" value="1"/>
</dbReference>
<accession>A0A5N5JDQ3</accession>
<organism evidence="3 4">
    <name type="scientific">Salix brachista</name>
    <dbReference type="NCBI Taxonomy" id="2182728"/>
    <lineage>
        <taxon>Eukaryota</taxon>
        <taxon>Viridiplantae</taxon>
        <taxon>Streptophyta</taxon>
        <taxon>Embryophyta</taxon>
        <taxon>Tracheophyta</taxon>
        <taxon>Spermatophyta</taxon>
        <taxon>Magnoliopsida</taxon>
        <taxon>eudicotyledons</taxon>
        <taxon>Gunneridae</taxon>
        <taxon>Pentapetalae</taxon>
        <taxon>rosids</taxon>
        <taxon>fabids</taxon>
        <taxon>Malpighiales</taxon>
        <taxon>Salicaceae</taxon>
        <taxon>Saliceae</taxon>
        <taxon>Salix</taxon>
    </lineage>
</organism>
<evidence type="ECO:0000256" key="1">
    <source>
        <dbReference type="SAM" id="MobiDB-lite"/>
    </source>
</evidence>
<dbReference type="PANTHER" id="PTHR10811">
    <property type="entry name" value="FRINGE-RELATED"/>
    <property type="match status" value="1"/>
</dbReference>
<dbReference type="Pfam" id="PF04646">
    <property type="entry name" value="DUF604"/>
    <property type="match status" value="1"/>
</dbReference>
<sequence>MYENRKRKNTATTTPITITTASHPQSKNMQPPTTTATSTKKTLTLTPSRLKNLLLILSFLTIIYLLFSSPRPQLSLTPRDAPSTSFLTTRRHIVFSIASSSTSFIHRQPYIRLWYNPTTTRAFAFLDREAVDPTGNNTRSIRDPTLPRVIISKDTSSFPYTFKGGLKSAIRVARVVKEVVELNEPDVDWFVFGDDDTVFLVENLVTVLSKYDHNGWFYVGSNSESYGQNVKNSFEMGFGGGGFAISYSLAKVLARVLDSCLVRYAHLYGSDARIFSCLAELGVGLSHEPGFHQVTVCSCKSEVDMRGDLFGMLSAHPLSPLVSLHHLDAVNPIFPNMSKTQALGHLFNGVNVDPARVLQQTVCYDPVHSLTVSVAWGYSVQVFEGNEFLPDLLTPQRTFMPWRRGGSAEFTRFMFNTREYPKDPCKRPLVFFMESVTSGKNGIWSNYIRHDVADCNRGYAMKNLELVRVLSHKLEPDIEQSWKLIFSYDFSSRILPDEVSSSTMFCLEVQLDAKQLKFDSVFALICWKPLSLLLPAKVSSLKFDARMRKHDQENRRG</sequence>
<keyword evidence="4" id="KW-1185">Reference proteome</keyword>
<keyword evidence="2" id="KW-0472">Membrane</keyword>
<name>A0A5N5JDQ3_9ROSI</name>
<dbReference type="AlphaFoldDB" id="A0A5N5JDQ3"/>
<dbReference type="InterPro" id="IPR006740">
    <property type="entry name" value="DUF604"/>
</dbReference>
<dbReference type="FunFam" id="3.90.550.50:FF:000030">
    <property type="entry name" value="Fringe-related protein"/>
    <property type="match status" value="1"/>
</dbReference>
<comment type="caution">
    <text evidence="3">The sequence shown here is derived from an EMBL/GenBank/DDBJ whole genome shotgun (WGS) entry which is preliminary data.</text>
</comment>
<proteinExistence type="predicted"/>
<gene>
    <name evidence="3" type="ORF">DKX38_026592</name>
</gene>
<evidence type="ECO:0000313" key="3">
    <source>
        <dbReference type="EMBL" id="KAB5515944.1"/>
    </source>
</evidence>
<evidence type="ECO:0000313" key="4">
    <source>
        <dbReference type="Proteomes" id="UP000326939"/>
    </source>
</evidence>
<keyword evidence="2" id="KW-1133">Transmembrane helix</keyword>